<dbReference type="PANTHER" id="PTHR46527:SF1">
    <property type="entry name" value="NUCLEOPORIN NUP42"/>
    <property type="match status" value="1"/>
</dbReference>
<keyword evidence="15" id="KW-1185">Reference proteome</keyword>
<dbReference type="PROSITE" id="PS51266">
    <property type="entry name" value="ZF_CHY"/>
    <property type="match status" value="1"/>
</dbReference>
<dbReference type="SUPFAM" id="SSF90229">
    <property type="entry name" value="CCCH zinc finger"/>
    <property type="match status" value="3"/>
</dbReference>
<dbReference type="GO" id="GO:0008270">
    <property type="term" value="F:zinc ion binding"/>
    <property type="evidence" value="ECO:0007669"/>
    <property type="project" value="UniProtKB-KW"/>
</dbReference>
<evidence type="ECO:0000313" key="14">
    <source>
        <dbReference type="EnsemblMetazoa" id="XP_038076727.1"/>
    </source>
</evidence>
<feature type="zinc finger region" description="C3H1-type" evidence="10">
    <location>
        <begin position="122"/>
        <end position="150"/>
    </location>
</feature>
<evidence type="ECO:0000256" key="11">
    <source>
        <dbReference type="SAM" id="MobiDB-lite"/>
    </source>
</evidence>
<evidence type="ECO:0000256" key="7">
    <source>
        <dbReference type="ARBA" id="ARBA00039886"/>
    </source>
</evidence>
<evidence type="ECO:0000259" key="12">
    <source>
        <dbReference type="PROSITE" id="PS50103"/>
    </source>
</evidence>
<feature type="domain" description="C3H1-type" evidence="12">
    <location>
        <begin position="57"/>
        <end position="85"/>
    </location>
</feature>
<feature type="zinc finger region" description="C3H1-type" evidence="10">
    <location>
        <begin position="193"/>
        <end position="220"/>
    </location>
</feature>
<keyword evidence="3 9" id="KW-0863">Zinc-finger</keyword>
<comment type="function">
    <text evidence="6">Required for the export of mRNAs containing poly(A) tails from the nucleus into the cytoplasm.</text>
</comment>
<dbReference type="SUPFAM" id="SSF161219">
    <property type="entry name" value="CHY zinc finger-like"/>
    <property type="match status" value="1"/>
</dbReference>
<feature type="compositionally biased region" description="Polar residues" evidence="11">
    <location>
        <begin position="9"/>
        <end position="36"/>
    </location>
</feature>
<dbReference type="Pfam" id="PF00642">
    <property type="entry name" value="zf-CCCH"/>
    <property type="match status" value="3"/>
</dbReference>
<dbReference type="PROSITE" id="PS50103">
    <property type="entry name" value="ZF_C3H1"/>
    <property type="match status" value="3"/>
</dbReference>
<dbReference type="GeneID" id="119744722"/>
<dbReference type="SMART" id="SM00356">
    <property type="entry name" value="ZnF_C3H1"/>
    <property type="match status" value="3"/>
</dbReference>
<feature type="region of interest" description="Disordered" evidence="11">
    <location>
        <begin position="1"/>
        <end position="60"/>
    </location>
</feature>
<proteinExistence type="predicted"/>
<name>A0A914BMM8_PATMI</name>
<feature type="region of interest" description="Disordered" evidence="11">
    <location>
        <begin position="440"/>
        <end position="490"/>
    </location>
</feature>
<dbReference type="Proteomes" id="UP000887568">
    <property type="component" value="Unplaced"/>
</dbReference>
<feature type="zinc finger region" description="C3H1-type" evidence="10">
    <location>
        <begin position="57"/>
        <end position="85"/>
    </location>
</feature>
<dbReference type="InterPro" id="IPR008913">
    <property type="entry name" value="Znf_CHY"/>
</dbReference>
<sequence>MSEREPKSYSDSSPELHQATTSCITEDNQKDTSTSLEHLKGEAPEPNKETDSVTEGSKKAPQCRFFKKAGKCRYGDGCRFAHEIASPAAAQNEEASAGGNVEGDEQDGQNKTSSQEKSSSGNREQNVCRFFSRTGWCRNGNRCRFLHERVKTEAQSKPDQVNASEDANAESPKEVPQGVTSNSKAEDDKKKQAKPKKICRYFKAGHCNAGDRCKFSHQRVEGSSEPRTRRNPVKSKDERHAMARPDPIQESMKIADLGEDDMQRLREIEIAQLTKRFLGDQMTPVETEGAETVYRVTINPTDPDWPYDIQDFEFEVMFPASYPADPFTVSMPEDQVLPNSMLTHMQESIVEWILARHGTNQIAGKVELMFRPFLRWLDRSLEKLFTEAAKQFKKVVYAKAAGIEFVPYAKQQPSEPRDIRQYYDINHPNEAEGVMIKEGTPLDQEPNTASDAQSADTVTRGTPSKETPSAAVDKTEGGPDAKASEGKDPNKYADLFNVQRRGTEIKFSKIELSESISTLVAQTVGVVIQCSRCKNRCDVITPPKRVNMARCGKCQHQQLMTYRQSLIHHFTATLGFLDLEGCTTFDLILAECEFTLGCLNCSEETKVTGLQFGQSRTTWCEKCHTKMTLLLETAKFHQLQIQGMETHAGQKAHVIQVKQLRNQAHPDIHEGHPLPNNGACKHYKKSFRWFRFPCCGKCYPCDECHDESETDHEMKYATRMICGFCCKEQQYSPDKPCISCQSMTTKGRTTHWEGGSGCRNKIKMSRNDKQKYSNTNKTVSKKQQKLAE</sequence>
<feature type="domain" description="CHY-type" evidence="13">
    <location>
        <begin position="673"/>
        <end position="742"/>
    </location>
</feature>
<evidence type="ECO:0000256" key="8">
    <source>
        <dbReference type="ARBA" id="ARBA00042384"/>
    </source>
</evidence>
<evidence type="ECO:0000256" key="10">
    <source>
        <dbReference type="PROSITE-ProRule" id="PRU00723"/>
    </source>
</evidence>
<dbReference type="Gene3D" id="6.10.250.3220">
    <property type="match status" value="1"/>
</dbReference>
<comment type="subcellular location">
    <subcellularLocation>
        <location evidence="1">Nucleus membrane</location>
        <topology evidence="1">Peripheral membrane protein</topology>
        <orientation evidence="1">Cytoplasmic side</orientation>
    </subcellularLocation>
</comment>
<evidence type="ECO:0000256" key="6">
    <source>
        <dbReference type="ARBA" id="ARBA00037262"/>
    </source>
</evidence>
<protein>
    <recommendedName>
        <fullName evidence="7">Nucleoporin NUP42</fullName>
    </recommendedName>
    <alternativeName>
        <fullName evidence="8">Nucleoporin-like protein 2</fullName>
    </alternativeName>
</protein>
<keyword evidence="4 10" id="KW-0862">Zinc</keyword>
<keyword evidence="2 10" id="KW-0479">Metal-binding</keyword>
<feature type="domain" description="C3H1-type" evidence="12">
    <location>
        <begin position="122"/>
        <end position="150"/>
    </location>
</feature>
<feature type="compositionally biased region" description="Basic and acidic residues" evidence="11">
    <location>
        <begin position="473"/>
        <end position="490"/>
    </location>
</feature>
<keyword evidence="5" id="KW-0539">Nucleus</keyword>
<feature type="domain" description="C3H1-type" evidence="12">
    <location>
        <begin position="193"/>
        <end position="220"/>
    </location>
</feature>
<feature type="region of interest" description="Disordered" evidence="11">
    <location>
        <begin position="767"/>
        <end position="788"/>
    </location>
</feature>
<feature type="compositionally biased region" description="Basic and acidic residues" evidence="11">
    <location>
        <begin position="37"/>
        <end position="51"/>
    </location>
</feature>
<evidence type="ECO:0000256" key="1">
    <source>
        <dbReference type="ARBA" id="ARBA00004335"/>
    </source>
</evidence>
<dbReference type="EnsemblMetazoa" id="XM_038220799.1">
    <property type="protein sequence ID" value="XP_038076727.1"/>
    <property type="gene ID" value="LOC119744722"/>
</dbReference>
<dbReference type="RefSeq" id="XP_038076727.1">
    <property type="nucleotide sequence ID" value="XM_038220799.1"/>
</dbReference>
<feature type="region of interest" description="Disordered" evidence="11">
    <location>
        <begin position="152"/>
        <end position="195"/>
    </location>
</feature>
<evidence type="ECO:0000256" key="5">
    <source>
        <dbReference type="ARBA" id="ARBA00023242"/>
    </source>
</evidence>
<dbReference type="AlphaFoldDB" id="A0A914BMM8"/>
<dbReference type="OrthoDB" id="411372at2759"/>
<dbReference type="Pfam" id="PF05495">
    <property type="entry name" value="zf-CHY"/>
    <property type="match status" value="1"/>
</dbReference>
<accession>A0A914BMM8</accession>
<feature type="compositionally biased region" description="Basic residues" evidence="11">
    <location>
        <begin position="779"/>
        <end position="788"/>
    </location>
</feature>
<feature type="compositionally biased region" description="Polar residues" evidence="11">
    <location>
        <begin position="109"/>
        <end position="124"/>
    </location>
</feature>
<evidence type="ECO:0000256" key="2">
    <source>
        <dbReference type="ARBA" id="ARBA00022723"/>
    </source>
</evidence>
<dbReference type="InterPro" id="IPR036855">
    <property type="entry name" value="Znf_CCCH_sf"/>
</dbReference>
<evidence type="ECO:0000259" key="13">
    <source>
        <dbReference type="PROSITE" id="PS51266"/>
    </source>
</evidence>
<feature type="region of interest" description="Disordered" evidence="11">
    <location>
        <begin position="216"/>
        <end position="241"/>
    </location>
</feature>
<dbReference type="InterPro" id="IPR000571">
    <property type="entry name" value="Znf_CCCH"/>
</dbReference>
<evidence type="ECO:0000256" key="3">
    <source>
        <dbReference type="ARBA" id="ARBA00022771"/>
    </source>
</evidence>
<dbReference type="Gene3D" id="4.10.1000.10">
    <property type="entry name" value="Zinc finger, CCCH-type"/>
    <property type="match status" value="2"/>
</dbReference>
<organism evidence="14 15">
    <name type="scientific">Patiria miniata</name>
    <name type="common">Bat star</name>
    <name type="synonym">Asterina miniata</name>
    <dbReference type="NCBI Taxonomy" id="46514"/>
    <lineage>
        <taxon>Eukaryota</taxon>
        <taxon>Metazoa</taxon>
        <taxon>Echinodermata</taxon>
        <taxon>Eleutherozoa</taxon>
        <taxon>Asterozoa</taxon>
        <taxon>Asteroidea</taxon>
        <taxon>Valvatacea</taxon>
        <taxon>Valvatida</taxon>
        <taxon>Asterinidae</taxon>
        <taxon>Patiria</taxon>
    </lineage>
</organism>
<feature type="compositionally biased region" description="Polar residues" evidence="11">
    <location>
        <begin position="445"/>
        <end position="467"/>
    </location>
</feature>
<evidence type="ECO:0000313" key="15">
    <source>
        <dbReference type="Proteomes" id="UP000887568"/>
    </source>
</evidence>
<dbReference type="GO" id="GO:0031965">
    <property type="term" value="C:nuclear membrane"/>
    <property type="evidence" value="ECO:0007669"/>
    <property type="project" value="UniProtKB-SubCell"/>
</dbReference>
<dbReference type="InterPro" id="IPR051767">
    <property type="entry name" value="Nucleoporin_NUP42"/>
</dbReference>
<evidence type="ECO:0000256" key="4">
    <source>
        <dbReference type="ARBA" id="ARBA00022833"/>
    </source>
</evidence>
<dbReference type="OMA" id="GIEFVPY"/>
<dbReference type="InterPro" id="IPR037274">
    <property type="entry name" value="Znf_CHY_sf"/>
</dbReference>
<dbReference type="PANTHER" id="PTHR46527">
    <property type="entry name" value="NUCLEOPORIN-LIKE PROTEIN 2"/>
    <property type="match status" value="1"/>
</dbReference>
<reference evidence="14" key="1">
    <citation type="submission" date="2022-11" db="UniProtKB">
        <authorList>
            <consortium name="EnsemblMetazoa"/>
        </authorList>
    </citation>
    <scope>IDENTIFICATION</scope>
</reference>
<feature type="region of interest" description="Disordered" evidence="11">
    <location>
        <begin position="88"/>
        <end position="124"/>
    </location>
</feature>
<evidence type="ECO:0000256" key="9">
    <source>
        <dbReference type="PROSITE-ProRule" id="PRU00601"/>
    </source>
</evidence>